<organism evidence="2 3">
    <name type="scientific">Catenuloplanes nepalensis</name>
    <dbReference type="NCBI Taxonomy" id="587533"/>
    <lineage>
        <taxon>Bacteria</taxon>
        <taxon>Bacillati</taxon>
        <taxon>Actinomycetota</taxon>
        <taxon>Actinomycetes</taxon>
        <taxon>Micromonosporales</taxon>
        <taxon>Micromonosporaceae</taxon>
        <taxon>Catenuloplanes</taxon>
    </lineage>
</organism>
<sequence>MASKTTNHAAATLQEIRQREDAAAHAVAVRARAVQRAAQRRRELLGDLDEKVAAAETDLLVALAGLAGLLRDDAVAAMVANVDVTQVKAAHRRVSGEAVAEFVKSLADGPARRGRRTGSTESDARSGIAAGFASGDADPDGEVPSGSLSSGPVDVGR</sequence>
<dbReference type="Proteomes" id="UP001240984">
    <property type="component" value="Unassembled WGS sequence"/>
</dbReference>
<evidence type="ECO:0008006" key="4">
    <source>
        <dbReference type="Google" id="ProtNLM"/>
    </source>
</evidence>
<comment type="caution">
    <text evidence="2">The sequence shown here is derived from an EMBL/GenBank/DDBJ whole genome shotgun (WGS) entry which is preliminary data.</text>
</comment>
<proteinExistence type="predicted"/>
<gene>
    <name evidence="2" type="ORF">J2S43_001094</name>
</gene>
<feature type="region of interest" description="Disordered" evidence="1">
    <location>
        <begin position="105"/>
        <end position="157"/>
    </location>
</feature>
<evidence type="ECO:0000256" key="1">
    <source>
        <dbReference type="SAM" id="MobiDB-lite"/>
    </source>
</evidence>
<reference evidence="2 3" key="1">
    <citation type="submission" date="2023-07" db="EMBL/GenBank/DDBJ databases">
        <title>Sequencing the genomes of 1000 actinobacteria strains.</title>
        <authorList>
            <person name="Klenk H.-P."/>
        </authorList>
    </citation>
    <scope>NUCLEOTIDE SEQUENCE [LARGE SCALE GENOMIC DNA]</scope>
    <source>
        <strain evidence="2 3">DSM 44710</strain>
    </source>
</reference>
<keyword evidence="3" id="KW-1185">Reference proteome</keyword>
<name>A0ABT9MME2_9ACTN</name>
<dbReference type="EMBL" id="JAUSRA010000001">
    <property type="protein sequence ID" value="MDP9792582.1"/>
    <property type="molecule type" value="Genomic_DNA"/>
</dbReference>
<evidence type="ECO:0000313" key="2">
    <source>
        <dbReference type="EMBL" id="MDP9792582.1"/>
    </source>
</evidence>
<accession>A0ABT9MME2</accession>
<protein>
    <recommendedName>
        <fullName evidence="4">Glutamyl-tRNA amidotransferase</fullName>
    </recommendedName>
</protein>
<evidence type="ECO:0000313" key="3">
    <source>
        <dbReference type="Proteomes" id="UP001240984"/>
    </source>
</evidence>
<dbReference type="RefSeq" id="WP_306827458.1">
    <property type="nucleotide sequence ID" value="NZ_JAUSRA010000001.1"/>
</dbReference>